<evidence type="ECO:0000259" key="2">
    <source>
        <dbReference type="PROSITE" id="PS51186"/>
    </source>
</evidence>
<dbReference type="PROSITE" id="PS51186">
    <property type="entry name" value="GNAT"/>
    <property type="match status" value="1"/>
</dbReference>
<gene>
    <name evidence="3" type="ORF">HGUI_01019</name>
</gene>
<proteinExistence type="inferred from homology"/>
<keyword evidence="1" id="KW-0012">Acyltransferase</keyword>
<dbReference type="GO" id="GO:0006048">
    <property type="term" value="P:UDP-N-acetylglucosamine biosynthetic process"/>
    <property type="evidence" value="ECO:0007669"/>
    <property type="project" value="UniProtKB-UniRule"/>
</dbReference>
<dbReference type="OrthoDB" id="10039976at2759"/>
<dbReference type="Proteomes" id="UP000183365">
    <property type="component" value="Unassembled WGS sequence"/>
</dbReference>
<dbReference type="InterPro" id="IPR000182">
    <property type="entry name" value="GNAT_dom"/>
</dbReference>
<dbReference type="UniPathway" id="UPA00113">
    <property type="reaction ID" value="UER00529"/>
</dbReference>
<feature type="domain" description="N-acetyltransferase" evidence="2">
    <location>
        <begin position="23"/>
        <end position="169"/>
    </location>
</feature>
<accession>A0A1L0B1G9</accession>
<comment type="catalytic activity">
    <reaction evidence="1">
        <text>D-glucosamine 6-phosphate + acetyl-CoA = N-acetyl-D-glucosamine 6-phosphate + CoA + H(+)</text>
        <dbReference type="Rhea" id="RHEA:10292"/>
        <dbReference type="ChEBI" id="CHEBI:15378"/>
        <dbReference type="ChEBI" id="CHEBI:57287"/>
        <dbReference type="ChEBI" id="CHEBI:57288"/>
        <dbReference type="ChEBI" id="CHEBI:57513"/>
        <dbReference type="ChEBI" id="CHEBI:58725"/>
        <dbReference type="EC" id="2.3.1.4"/>
    </reaction>
</comment>
<organism evidence="3 4">
    <name type="scientific">Hanseniaspora guilliermondii</name>
    <dbReference type="NCBI Taxonomy" id="56406"/>
    <lineage>
        <taxon>Eukaryota</taxon>
        <taxon>Fungi</taxon>
        <taxon>Dikarya</taxon>
        <taxon>Ascomycota</taxon>
        <taxon>Saccharomycotina</taxon>
        <taxon>Saccharomycetes</taxon>
        <taxon>Saccharomycodales</taxon>
        <taxon>Saccharomycodaceae</taxon>
        <taxon>Hanseniaspora</taxon>
    </lineage>
</organism>
<reference evidence="4" key="1">
    <citation type="submission" date="2016-11" db="EMBL/GenBank/DDBJ databases">
        <authorList>
            <person name="Guldener U."/>
        </authorList>
    </citation>
    <scope>NUCLEOTIDE SEQUENCE [LARGE SCALE GENOMIC DNA]</scope>
</reference>
<dbReference type="GO" id="GO:0004059">
    <property type="term" value="F:aralkylamine N-acetyltransferase activity"/>
    <property type="evidence" value="ECO:0007669"/>
    <property type="project" value="EnsemblFungi"/>
</dbReference>
<evidence type="ECO:0000256" key="1">
    <source>
        <dbReference type="RuleBase" id="RU365086"/>
    </source>
</evidence>
<comment type="pathway">
    <text evidence="1">Nucleotide-sugar biosynthesis; UDP-N-acetyl-alpha-D-glucosamine biosynthesis; N-acetyl-alpha-D-glucosamine 1-phosphate from alpha-D-glucosamine 6-phosphate (route I): step 1/2.</text>
</comment>
<protein>
    <recommendedName>
        <fullName evidence="1">Glucosamine 6-phosphate N-acetyltransferase</fullName>
        <ecNumber evidence="1">2.3.1.4</ecNumber>
    </recommendedName>
</protein>
<dbReference type="SUPFAM" id="SSF55729">
    <property type="entry name" value="Acyl-CoA N-acyltransferases (Nat)"/>
    <property type="match status" value="1"/>
</dbReference>
<dbReference type="Pfam" id="PF00583">
    <property type="entry name" value="Acetyltransf_1"/>
    <property type="match status" value="1"/>
</dbReference>
<name>A0A1L0B1G9_9ASCO</name>
<dbReference type="AlphaFoldDB" id="A0A1L0B1G9"/>
<dbReference type="VEuPathDB" id="FungiDB:HGUI_01019"/>
<dbReference type="EMBL" id="FQNF01000012">
    <property type="protein sequence ID" value="SGZ38819.1"/>
    <property type="molecule type" value="Genomic_DNA"/>
</dbReference>
<dbReference type="GO" id="GO:0004343">
    <property type="term" value="F:glucosamine 6-phosphate N-acetyltransferase activity"/>
    <property type="evidence" value="ECO:0007669"/>
    <property type="project" value="UniProtKB-UniRule"/>
</dbReference>
<evidence type="ECO:0000313" key="4">
    <source>
        <dbReference type="Proteomes" id="UP000183365"/>
    </source>
</evidence>
<evidence type="ECO:0000313" key="3">
    <source>
        <dbReference type="EMBL" id="SGZ38819.1"/>
    </source>
</evidence>
<dbReference type="CDD" id="cd04301">
    <property type="entry name" value="NAT_SF"/>
    <property type="match status" value="1"/>
</dbReference>
<dbReference type="PANTHER" id="PTHR13355">
    <property type="entry name" value="GLUCOSAMINE 6-PHOSPHATE N-ACETYLTRANSFERASE"/>
    <property type="match status" value="1"/>
</dbReference>
<dbReference type="InterPro" id="IPR016181">
    <property type="entry name" value="Acyl_CoA_acyltransferase"/>
</dbReference>
<dbReference type="InterPro" id="IPR039143">
    <property type="entry name" value="GNPNAT1-like"/>
</dbReference>
<dbReference type="EC" id="2.3.1.4" evidence="1"/>
<dbReference type="PANTHER" id="PTHR13355:SF11">
    <property type="entry name" value="GLUCOSAMINE 6-PHOSPHATE N-ACETYLTRANSFERASE"/>
    <property type="match status" value="1"/>
</dbReference>
<keyword evidence="4" id="KW-1185">Reference proteome</keyword>
<keyword evidence="1 3" id="KW-0808">Transferase</keyword>
<comment type="similarity">
    <text evidence="1">Belongs to the acetyltransferase family. GNA1 subfamily.</text>
</comment>
<sequence>METLYPFAKIIIETLQSRSNGGFKFQPITLENHLKYKNSIKKTLSCLTTVGELSDVTFTEVIEHWIQNEHIYKTIMIVDTEKDQCIAIGTLLIETKIIHDGGKVGHIEDIAVNNEYQGNGLGKLLIQFLRNFAVYEDCYKVILDCDEKNVEFYQKCDFNKCGVEMQHRP</sequence>
<dbReference type="Gene3D" id="3.40.630.30">
    <property type="match status" value="1"/>
</dbReference>